<sequence>MEEHLEKLRASGRKVTPRRKAIIQLFLQEQGDLSPQDVQEALSGTTGQFGLPGIYRNLEILTTCGILFRVVTYGGERRYALCKAGHGEGHHHHIVCIACRKVGKVSDCLYKDGMMVEGFRLVSHIVQLNGLCESCAREKNDLSALQELRQQG</sequence>
<dbReference type="EMBL" id="CP001101">
    <property type="protein sequence ID" value="ACE03167.1"/>
    <property type="molecule type" value="Genomic_DNA"/>
</dbReference>
<accession>B3EKI9</accession>
<keyword evidence="4" id="KW-0805">Transcription regulation</keyword>
<evidence type="ECO:0000256" key="3">
    <source>
        <dbReference type="ARBA" id="ARBA00022833"/>
    </source>
</evidence>
<dbReference type="Gene3D" id="3.30.1490.190">
    <property type="match status" value="1"/>
</dbReference>
<evidence type="ECO:0000256" key="4">
    <source>
        <dbReference type="ARBA" id="ARBA00023015"/>
    </source>
</evidence>
<feature type="binding site" evidence="8">
    <location>
        <position position="124"/>
    </location>
    <ligand>
        <name>Fe cation</name>
        <dbReference type="ChEBI" id="CHEBI:24875"/>
    </ligand>
</feature>
<keyword evidence="7" id="KW-0479">Metal-binding</keyword>
<feature type="binding site" evidence="7">
    <location>
        <position position="96"/>
    </location>
    <ligand>
        <name>Zn(2+)</name>
        <dbReference type="ChEBI" id="CHEBI:29105"/>
    </ligand>
</feature>
<proteinExistence type="inferred from homology"/>
<dbReference type="InterPro" id="IPR036388">
    <property type="entry name" value="WH-like_DNA-bd_sf"/>
</dbReference>
<keyword evidence="6" id="KW-0804">Transcription</keyword>
<dbReference type="Pfam" id="PF01475">
    <property type="entry name" value="FUR"/>
    <property type="match status" value="1"/>
</dbReference>
<dbReference type="GO" id="GO:0000976">
    <property type="term" value="F:transcription cis-regulatory region binding"/>
    <property type="evidence" value="ECO:0007669"/>
    <property type="project" value="TreeGrafter"/>
</dbReference>
<dbReference type="AlphaFoldDB" id="B3EKI9"/>
<evidence type="ECO:0000256" key="6">
    <source>
        <dbReference type="ARBA" id="ARBA00023163"/>
    </source>
</evidence>
<dbReference type="GO" id="GO:0003700">
    <property type="term" value="F:DNA-binding transcription factor activity"/>
    <property type="evidence" value="ECO:0007669"/>
    <property type="project" value="InterPro"/>
</dbReference>
<dbReference type="InterPro" id="IPR043135">
    <property type="entry name" value="Fur_C"/>
</dbReference>
<comment type="cofactor">
    <cofactor evidence="8">
        <name>Mn(2+)</name>
        <dbReference type="ChEBI" id="CHEBI:29035"/>
    </cofactor>
    <cofactor evidence="8">
        <name>Fe(2+)</name>
        <dbReference type="ChEBI" id="CHEBI:29033"/>
    </cofactor>
    <text evidence="8">Binds 1 Mn(2+) or Fe(2+) ion per subunit.</text>
</comment>
<dbReference type="InterPro" id="IPR002481">
    <property type="entry name" value="FUR"/>
</dbReference>
<feature type="binding site" evidence="7">
    <location>
        <position position="99"/>
    </location>
    <ligand>
        <name>Zn(2+)</name>
        <dbReference type="ChEBI" id="CHEBI:29105"/>
    </ligand>
</feature>
<comment type="similarity">
    <text evidence="1">Belongs to the Fur family.</text>
</comment>
<dbReference type="InterPro" id="IPR036390">
    <property type="entry name" value="WH_DNA-bd_sf"/>
</dbReference>
<keyword evidence="8" id="KW-0408">Iron</keyword>
<evidence type="ECO:0000256" key="2">
    <source>
        <dbReference type="ARBA" id="ARBA00022491"/>
    </source>
</evidence>
<keyword evidence="2" id="KW-0678">Repressor</keyword>
<feature type="binding site" evidence="7">
    <location>
        <position position="135"/>
    </location>
    <ligand>
        <name>Zn(2+)</name>
        <dbReference type="ChEBI" id="CHEBI:29105"/>
    </ligand>
</feature>
<evidence type="ECO:0000256" key="7">
    <source>
        <dbReference type="PIRSR" id="PIRSR602481-1"/>
    </source>
</evidence>
<dbReference type="Gene3D" id="1.10.10.10">
    <property type="entry name" value="Winged helix-like DNA-binding domain superfamily/Winged helix DNA-binding domain"/>
    <property type="match status" value="1"/>
</dbReference>
<dbReference type="PANTHER" id="PTHR33202">
    <property type="entry name" value="ZINC UPTAKE REGULATION PROTEIN"/>
    <property type="match status" value="1"/>
</dbReference>
<dbReference type="KEGG" id="cpb:Cphamn1_0194"/>
<dbReference type="eggNOG" id="COG0735">
    <property type="taxonomic scope" value="Bacteria"/>
</dbReference>
<evidence type="ECO:0000256" key="8">
    <source>
        <dbReference type="PIRSR" id="PIRSR602481-2"/>
    </source>
</evidence>
<dbReference type="SUPFAM" id="SSF46785">
    <property type="entry name" value="Winged helix' DNA-binding domain"/>
    <property type="match status" value="1"/>
</dbReference>
<dbReference type="GO" id="GO:0008270">
    <property type="term" value="F:zinc ion binding"/>
    <property type="evidence" value="ECO:0007669"/>
    <property type="project" value="TreeGrafter"/>
</dbReference>
<organism evidence="9">
    <name type="scientific">Chlorobium phaeobacteroides (strain BS1)</name>
    <dbReference type="NCBI Taxonomy" id="331678"/>
    <lineage>
        <taxon>Bacteria</taxon>
        <taxon>Pseudomonadati</taxon>
        <taxon>Chlorobiota</taxon>
        <taxon>Chlorobiia</taxon>
        <taxon>Chlorobiales</taxon>
        <taxon>Chlorobiaceae</taxon>
        <taxon>Chlorobium/Pelodictyon group</taxon>
        <taxon>Chlorobium</taxon>
    </lineage>
</organism>
<dbReference type="PANTHER" id="PTHR33202:SF7">
    <property type="entry name" value="FERRIC UPTAKE REGULATION PROTEIN"/>
    <property type="match status" value="1"/>
</dbReference>
<dbReference type="GO" id="GO:1900376">
    <property type="term" value="P:regulation of secondary metabolite biosynthetic process"/>
    <property type="evidence" value="ECO:0007669"/>
    <property type="project" value="TreeGrafter"/>
</dbReference>
<dbReference type="OrthoDB" id="594893at2"/>
<name>B3EKI9_CHLPB</name>
<evidence type="ECO:0000256" key="5">
    <source>
        <dbReference type="ARBA" id="ARBA00023125"/>
    </source>
</evidence>
<dbReference type="STRING" id="331678.Cphamn1_0194"/>
<dbReference type="GO" id="GO:0045892">
    <property type="term" value="P:negative regulation of DNA-templated transcription"/>
    <property type="evidence" value="ECO:0007669"/>
    <property type="project" value="TreeGrafter"/>
</dbReference>
<keyword evidence="5" id="KW-0238">DNA-binding</keyword>
<evidence type="ECO:0000313" key="9">
    <source>
        <dbReference type="EMBL" id="ACE03167.1"/>
    </source>
</evidence>
<reference evidence="9" key="1">
    <citation type="submission" date="2008-06" db="EMBL/GenBank/DDBJ databases">
        <title>Complete sequence of Chlorobium phaeobacteroides BS1.</title>
        <authorList>
            <consortium name="US DOE Joint Genome Institute"/>
            <person name="Lucas S."/>
            <person name="Copeland A."/>
            <person name="Lapidus A."/>
            <person name="Glavina del Rio T."/>
            <person name="Dalin E."/>
            <person name="Tice H."/>
            <person name="Bruce D."/>
            <person name="Goodwin L."/>
            <person name="Pitluck S."/>
            <person name="Schmutz J."/>
            <person name="Larimer F."/>
            <person name="Land M."/>
            <person name="Hauser L."/>
            <person name="Kyrpides N."/>
            <person name="Ovchinnikova G."/>
            <person name="Li T."/>
            <person name="Liu Z."/>
            <person name="Zhao F."/>
            <person name="Overmann J."/>
            <person name="Bryant D.A."/>
            <person name="Richardson P."/>
        </authorList>
    </citation>
    <scope>NUCLEOTIDE SEQUENCE [LARGE SCALE GENOMIC DNA]</scope>
    <source>
        <strain evidence="9">BS1</strain>
    </source>
</reference>
<gene>
    <name evidence="9" type="ordered locus">Cphamn1_0194</name>
</gene>
<keyword evidence="3 7" id="KW-0862">Zinc</keyword>
<feature type="binding site" evidence="8">
    <location>
        <position position="90"/>
    </location>
    <ligand>
        <name>Fe cation</name>
        <dbReference type="ChEBI" id="CHEBI:24875"/>
    </ligand>
</feature>
<protein>
    <submittedName>
        <fullName evidence="9">Ferric uptake regulator, Fur family</fullName>
    </submittedName>
</protein>
<comment type="cofactor">
    <cofactor evidence="7">
        <name>Zn(2+)</name>
        <dbReference type="ChEBI" id="CHEBI:29105"/>
    </cofactor>
    <text evidence="7">Binds 1 zinc ion per subunit.</text>
</comment>
<feature type="binding site" evidence="7">
    <location>
        <position position="132"/>
    </location>
    <ligand>
        <name>Zn(2+)</name>
        <dbReference type="ChEBI" id="CHEBI:29105"/>
    </ligand>
</feature>
<evidence type="ECO:0000256" key="1">
    <source>
        <dbReference type="ARBA" id="ARBA00007957"/>
    </source>
</evidence>
<dbReference type="HOGENOM" id="CLU_096072_5_0_10"/>